<dbReference type="InterPro" id="IPR006076">
    <property type="entry name" value="FAD-dep_OxRdtase"/>
</dbReference>
<comment type="cofactor">
    <cofactor evidence="1">
        <name>FAD</name>
        <dbReference type="ChEBI" id="CHEBI:57692"/>
    </cofactor>
</comment>
<name>A0ABT5Y5K3_9GAMM</name>
<dbReference type="Proteomes" id="UP001143391">
    <property type="component" value="Unassembled WGS sequence"/>
</dbReference>
<protein>
    <submittedName>
        <fullName evidence="7">NAD(P)/FAD-dependent oxidoreductase</fullName>
    </submittedName>
</protein>
<comment type="caution">
    <text evidence="7">The sequence shown here is derived from an EMBL/GenBank/DDBJ whole genome shotgun (WGS) entry which is preliminary data.</text>
</comment>
<organism evidence="7 8">
    <name type="scientific">Marinobacter iranensis</name>
    <dbReference type="NCBI Taxonomy" id="2962607"/>
    <lineage>
        <taxon>Bacteria</taxon>
        <taxon>Pseudomonadati</taxon>
        <taxon>Pseudomonadota</taxon>
        <taxon>Gammaproteobacteria</taxon>
        <taxon>Pseudomonadales</taxon>
        <taxon>Marinobacteraceae</taxon>
        <taxon>Marinobacter</taxon>
    </lineage>
</organism>
<keyword evidence="4" id="KW-0560">Oxidoreductase</keyword>
<feature type="domain" description="FAD dependent oxidoreductase" evidence="6">
    <location>
        <begin position="10"/>
        <end position="367"/>
    </location>
</feature>
<keyword evidence="2" id="KW-0285">Flavoprotein</keyword>
<dbReference type="PANTHER" id="PTHR43104:SF4">
    <property type="entry name" value="L-2-HYDROXYGLUTARATE DEHYDROGENASE, MITOCHONDRIAL"/>
    <property type="match status" value="1"/>
</dbReference>
<proteinExistence type="inferred from homology"/>
<evidence type="ECO:0000256" key="1">
    <source>
        <dbReference type="ARBA" id="ARBA00001974"/>
    </source>
</evidence>
<keyword evidence="3" id="KW-0274">FAD</keyword>
<dbReference type="InterPro" id="IPR036188">
    <property type="entry name" value="FAD/NAD-bd_sf"/>
</dbReference>
<evidence type="ECO:0000256" key="3">
    <source>
        <dbReference type="ARBA" id="ARBA00022827"/>
    </source>
</evidence>
<dbReference type="Gene3D" id="3.30.9.10">
    <property type="entry name" value="D-Amino Acid Oxidase, subunit A, domain 2"/>
    <property type="match status" value="1"/>
</dbReference>
<dbReference type="SUPFAM" id="SSF51905">
    <property type="entry name" value="FAD/NAD(P)-binding domain"/>
    <property type="match status" value="1"/>
</dbReference>
<evidence type="ECO:0000256" key="4">
    <source>
        <dbReference type="ARBA" id="ARBA00023002"/>
    </source>
</evidence>
<sequence>MTDSDRLQADTVVIGAGIVGLAVARRLAMEGREVLVLESGAHFGEGLSSRNSEVIHAGIYYPEGSRKARLCVRGRQLLYDYCQQRHIGHRKTGKWIVARGQAQLEKLDAIAGQAKRNGVLLERVGPKGVRESLPDISADEALYSPETGIVDSHGVMLSLLGELEGHGGQLVCHAPVERAATSGERHWLQVGGQVPCELLARRVVNAAGLGAVALAKRWEGLSGNIVPRQWLARGVYFSYSGRHPFNSLVYPVPEQGGLGVHLTLDLAGQARFGPDVEWIEQMDFSVDPDRARLFADSIRHWWPALDETRLRPAYAGIRPKLAGPDGGFADFRIEGASEHGVPGLVHLFGIESPGLTACLAIAEEVVEQLGD</sequence>
<gene>
    <name evidence="7" type="ORF">NLU14_01280</name>
</gene>
<keyword evidence="8" id="KW-1185">Reference proteome</keyword>
<reference evidence="7" key="1">
    <citation type="submission" date="2022-07" db="EMBL/GenBank/DDBJ databases">
        <title>Marinobacter iranensis a new bacterium isolate from a hipersaline lake in Iran.</title>
        <authorList>
            <person name="Mohammad A.M.A."/>
            <person name="Cristina S.-P."/>
            <person name="Antonio V."/>
        </authorList>
    </citation>
    <scope>NUCLEOTIDE SEQUENCE</scope>
    <source>
        <strain evidence="7">71-i</strain>
    </source>
</reference>
<comment type="similarity">
    <text evidence="5">Belongs to the L2HGDH family.</text>
</comment>
<evidence type="ECO:0000256" key="2">
    <source>
        <dbReference type="ARBA" id="ARBA00022630"/>
    </source>
</evidence>
<evidence type="ECO:0000259" key="6">
    <source>
        <dbReference type="Pfam" id="PF01266"/>
    </source>
</evidence>
<dbReference type="Gene3D" id="3.50.50.60">
    <property type="entry name" value="FAD/NAD(P)-binding domain"/>
    <property type="match status" value="1"/>
</dbReference>
<dbReference type="EMBL" id="JANCMW010000001">
    <property type="protein sequence ID" value="MDF0748857.1"/>
    <property type="molecule type" value="Genomic_DNA"/>
</dbReference>
<dbReference type="Pfam" id="PF01266">
    <property type="entry name" value="DAO"/>
    <property type="match status" value="1"/>
</dbReference>
<dbReference type="PANTHER" id="PTHR43104">
    <property type="entry name" value="L-2-HYDROXYGLUTARATE DEHYDROGENASE, MITOCHONDRIAL"/>
    <property type="match status" value="1"/>
</dbReference>
<dbReference type="RefSeq" id="WP_275704344.1">
    <property type="nucleotide sequence ID" value="NZ_JANCMW010000001.1"/>
</dbReference>
<evidence type="ECO:0000313" key="8">
    <source>
        <dbReference type="Proteomes" id="UP001143391"/>
    </source>
</evidence>
<evidence type="ECO:0000256" key="5">
    <source>
        <dbReference type="ARBA" id="ARBA00037941"/>
    </source>
</evidence>
<accession>A0ABT5Y5K3</accession>
<evidence type="ECO:0000313" key="7">
    <source>
        <dbReference type="EMBL" id="MDF0748857.1"/>
    </source>
</evidence>